<name>A0A8H3X817_GIGMA</name>
<evidence type="ECO:0000313" key="2">
    <source>
        <dbReference type="EMBL" id="KAF0416573.1"/>
    </source>
</evidence>
<accession>A0A8H3X817</accession>
<dbReference type="Proteomes" id="UP000439903">
    <property type="component" value="Unassembled WGS sequence"/>
</dbReference>
<proteinExistence type="predicted"/>
<dbReference type="EMBL" id="WTPW01001747">
    <property type="protein sequence ID" value="KAF0416573.1"/>
    <property type="molecule type" value="Genomic_DNA"/>
</dbReference>
<feature type="region of interest" description="Disordered" evidence="1">
    <location>
        <begin position="32"/>
        <end position="52"/>
    </location>
</feature>
<sequence length="118" mass="13677">MQIVNVTKVTNSSNNCLSNFNSVTNQILESKQDEEMNTSLPKEAIPKGSSPSSKLLKKMEIDAFLDKVHKKKVNDDIRQRNQKKKHQTQESLPILKRKYLITSTRLFSFVIDRTRKKE</sequence>
<reference evidence="2 3" key="1">
    <citation type="journal article" date="2019" name="Environ. Microbiol.">
        <title>At the nexus of three kingdoms: the genome of the mycorrhizal fungus Gigaspora margarita provides insights into plant, endobacterial and fungal interactions.</title>
        <authorList>
            <person name="Venice F."/>
            <person name="Ghignone S."/>
            <person name="Salvioli di Fossalunga A."/>
            <person name="Amselem J."/>
            <person name="Novero M."/>
            <person name="Xianan X."/>
            <person name="Sedzielewska Toro K."/>
            <person name="Morin E."/>
            <person name="Lipzen A."/>
            <person name="Grigoriev I.V."/>
            <person name="Henrissat B."/>
            <person name="Martin F.M."/>
            <person name="Bonfante P."/>
        </authorList>
    </citation>
    <scope>NUCLEOTIDE SEQUENCE [LARGE SCALE GENOMIC DNA]</scope>
    <source>
        <strain evidence="2 3">BEG34</strain>
    </source>
</reference>
<protein>
    <submittedName>
        <fullName evidence="2">Uncharacterized protein</fullName>
    </submittedName>
</protein>
<organism evidence="2 3">
    <name type="scientific">Gigaspora margarita</name>
    <dbReference type="NCBI Taxonomy" id="4874"/>
    <lineage>
        <taxon>Eukaryota</taxon>
        <taxon>Fungi</taxon>
        <taxon>Fungi incertae sedis</taxon>
        <taxon>Mucoromycota</taxon>
        <taxon>Glomeromycotina</taxon>
        <taxon>Glomeromycetes</taxon>
        <taxon>Diversisporales</taxon>
        <taxon>Gigasporaceae</taxon>
        <taxon>Gigaspora</taxon>
    </lineage>
</organism>
<gene>
    <name evidence="2" type="ORF">F8M41_007409</name>
</gene>
<evidence type="ECO:0000256" key="1">
    <source>
        <dbReference type="SAM" id="MobiDB-lite"/>
    </source>
</evidence>
<comment type="caution">
    <text evidence="2">The sequence shown here is derived from an EMBL/GenBank/DDBJ whole genome shotgun (WGS) entry which is preliminary data.</text>
</comment>
<keyword evidence="3" id="KW-1185">Reference proteome</keyword>
<dbReference type="AlphaFoldDB" id="A0A8H3X817"/>
<evidence type="ECO:0000313" key="3">
    <source>
        <dbReference type="Proteomes" id="UP000439903"/>
    </source>
</evidence>
<dbReference type="OrthoDB" id="2446119at2759"/>